<dbReference type="GO" id="GO:0016763">
    <property type="term" value="F:pentosyltransferase activity"/>
    <property type="evidence" value="ECO:0007669"/>
    <property type="project" value="TreeGrafter"/>
</dbReference>
<sequence length="544" mass="61504">MKKLLLIAIILLAALLRFWKLDAYPAFNADEAAIGYNAYSLIETGKDEHGNPWPVHFQSFNDYKPGLYVYVTLPFVKVLGLNEWAVRIPGAALGVLTVLVVYLLTKELFGKEKLSLAAGLFLAISPWHIHFSRGGWEVNAGTFFIAAGLLFFLKALKKPKLLAFSFLLFALSLYTYHAARIIVPILGLGLLVIHRRDLIKNLKTVIIASVLGAVLLIPLARDLLGPAGVSRAAGVGLFADQGPFNRVNEQRGEHNDFTGPFAKLLHNKPVNYGLAFVQNWAEHYHGEFLFLSGDDIQRNKVPETGQMYLFDILFFAVGLIFILKNYSSVPKSYGIVLWWLLIAPIAAALTFQSPHALRAHNMVIPLMMVSTLGFLDIVEWIKKFKNKRLVSALYFLLLALIAWQFVRYEHIYWVHMAKEYPFSSQYGVKELVAYLEGEGVDKSKKVMVTDRYDQPYILFLFYLKYDPAGFQAGHVLTPRDQFGFSTVRNFGKYTFTSITNWDSTRQEYRDALIAGTDEEIFEGTNVVKDIYGTNGHKYFQVVAN</sequence>
<evidence type="ECO:0000256" key="2">
    <source>
        <dbReference type="ARBA" id="ARBA00022475"/>
    </source>
</evidence>
<dbReference type="PANTHER" id="PTHR33908">
    <property type="entry name" value="MANNOSYLTRANSFERASE YKCB-RELATED"/>
    <property type="match status" value="1"/>
</dbReference>
<feature type="transmembrane region" description="Helical" evidence="8">
    <location>
        <begin position="168"/>
        <end position="193"/>
    </location>
</feature>
<accession>A0A0G1MPP7</accession>
<gene>
    <name evidence="10" type="ORF">UX13_C0021G0012</name>
</gene>
<feature type="transmembrane region" description="Helical" evidence="8">
    <location>
        <begin position="205"/>
        <end position="224"/>
    </location>
</feature>
<evidence type="ECO:0000256" key="6">
    <source>
        <dbReference type="ARBA" id="ARBA00022989"/>
    </source>
</evidence>
<keyword evidence="3" id="KW-0328">Glycosyltransferase</keyword>
<feature type="transmembrane region" description="Helical" evidence="8">
    <location>
        <begin position="84"/>
        <end position="104"/>
    </location>
</feature>
<evidence type="ECO:0000256" key="8">
    <source>
        <dbReference type="SAM" id="Phobius"/>
    </source>
</evidence>
<proteinExistence type="predicted"/>
<dbReference type="PANTHER" id="PTHR33908:SF11">
    <property type="entry name" value="MEMBRANE PROTEIN"/>
    <property type="match status" value="1"/>
</dbReference>
<dbReference type="Proteomes" id="UP000034329">
    <property type="component" value="Unassembled WGS sequence"/>
</dbReference>
<evidence type="ECO:0000256" key="7">
    <source>
        <dbReference type="ARBA" id="ARBA00023136"/>
    </source>
</evidence>
<dbReference type="InterPro" id="IPR038731">
    <property type="entry name" value="RgtA/B/C-like"/>
</dbReference>
<dbReference type="AlphaFoldDB" id="A0A0G1MPP7"/>
<evidence type="ECO:0000313" key="10">
    <source>
        <dbReference type="EMBL" id="KKU10082.1"/>
    </source>
</evidence>
<feature type="domain" description="Glycosyltransferase RgtA/B/C/D-like" evidence="9">
    <location>
        <begin position="65"/>
        <end position="218"/>
    </location>
</feature>
<organism evidence="10 11">
    <name type="scientific">Candidatus Woesebacteria bacterium GW2011_GWB1_45_5</name>
    <dbReference type="NCBI Taxonomy" id="1618581"/>
    <lineage>
        <taxon>Bacteria</taxon>
        <taxon>Candidatus Woeseibacteriota</taxon>
    </lineage>
</organism>
<dbReference type="Pfam" id="PF13231">
    <property type="entry name" value="PMT_2"/>
    <property type="match status" value="1"/>
</dbReference>
<evidence type="ECO:0000256" key="5">
    <source>
        <dbReference type="ARBA" id="ARBA00022692"/>
    </source>
</evidence>
<feature type="transmembrane region" description="Helical" evidence="8">
    <location>
        <begin position="308"/>
        <end position="326"/>
    </location>
</feature>
<feature type="transmembrane region" description="Helical" evidence="8">
    <location>
        <begin position="363"/>
        <end position="382"/>
    </location>
</feature>
<evidence type="ECO:0000256" key="4">
    <source>
        <dbReference type="ARBA" id="ARBA00022679"/>
    </source>
</evidence>
<dbReference type="InterPro" id="IPR050297">
    <property type="entry name" value="LipidA_mod_glycosyltrf_83"/>
</dbReference>
<feature type="transmembrane region" description="Helical" evidence="8">
    <location>
        <begin position="138"/>
        <end position="156"/>
    </location>
</feature>
<feature type="transmembrane region" description="Helical" evidence="8">
    <location>
        <begin position="116"/>
        <end position="132"/>
    </location>
</feature>
<keyword evidence="5 8" id="KW-0812">Transmembrane</keyword>
<dbReference type="EMBL" id="LCLA01000021">
    <property type="protein sequence ID" value="KKU10082.1"/>
    <property type="molecule type" value="Genomic_DNA"/>
</dbReference>
<feature type="transmembrane region" description="Helical" evidence="8">
    <location>
        <begin position="388"/>
        <end position="406"/>
    </location>
</feature>
<dbReference type="GO" id="GO:0005886">
    <property type="term" value="C:plasma membrane"/>
    <property type="evidence" value="ECO:0007669"/>
    <property type="project" value="UniProtKB-SubCell"/>
</dbReference>
<evidence type="ECO:0000313" key="11">
    <source>
        <dbReference type="Proteomes" id="UP000034329"/>
    </source>
</evidence>
<keyword evidence="4" id="KW-0808">Transferase</keyword>
<evidence type="ECO:0000256" key="3">
    <source>
        <dbReference type="ARBA" id="ARBA00022676"/>
    </source>
</evidence>
<evidence type="ECO:0000259" key="9">
    <source>
        <dbReference type="Pfam" id="PF13231"/>
    </source>
</evidence>
<name>A0A0G1MPP7_9BACT</name>
<protein>
    <recommendedName>
        <fullName evidence="9">Glycosyltransferase RgtA/B/C/D-like domain-containing protein</fullName>
    </recommendedName>
</protein>
<comment type="caution">
    <text evidence="10">The sequence shown here is derived from an EMBL/GenBank/DDBJ whole genome shotgun (WGS) entry which is preliminary data.</text>
</comment>
<reference evidence="10 11" key="1">
    <citation type="journal article" date="2015" name="Nature">
        <title>rRNA introns, odd ribosomes, and small enigmatic genomes across a large radiation of phyla.</title>
        <authorList>
            <person name="Brown C.T."/>
            <person name="Hug L.A."/>
            <person name="Thomas B.C."/>
            <person name="Sharon I."/>
            <person name="Castelle C.J."/>
            <person name="Singh A."/>
            <person name="Wilkins M.J."/>
            <person name="Williams K.H."/>
            <person name="Banfield J.F."/>
        </authorList>
    </citation>
    <scope>NUCLEOTIDE SEQUENCE [LARGE SCALE GENOMIC DNA]</scope>
</reference>
<keyword evidence="6 8" id="KW-1133">Transmembrane helix</keyword>
<evidence type="ECO:0000256" key="1">
    <source>
        <dbReference type="ARBA" id="ARBA00004651"/>
    </source>
</evidence>
<keyword evidence="2" id="KW-1003">Cell membrane</keyword>
<dbReference type="GO" id="GO:0009103">
    <property type="term" value="P:lipopolysaccharide biosynthetic process"/>
    <property type="evidence" value="ECO:0007669"/>
    <property type="project" value="UniProtKB-ARBA"/>
</dbReference>
<comment type="subcellular location">
    <subcellularLocation>
        <location evidence="1">Cell membrane</location>
        <topology evidence="1">Multi-pass membrane protein</topology>
    </subcellularLocation>
</comment>
<keyword evidence="7 8" id="KW-0472">Membrane</keyword>
<feature type="transmembrane region" description="Helical" evidence="8">
    <location>
        <begin position="332"/>
        <end position="351"/>
    </location>
</feature>